<gene>
    <name evidence="4" type="ORF">LP667_08580</name>
    <name evidence="5" type="ORF">LP667_08875</name>
    <name evidence="6" type="ORF">LPPLD21_01240</name>
</gene>
<evidence type="ECO:0000313" key="7">
    <source>
        <dbReference type="Proteomes" id="UP000236162"/>
    </source>
</evidence>
<name>A0AAD0TPP0_9LACO</name>
<comment type="similarity">
    <text evidence="1">Belongs to the Mu gp47/PBSX XkdT family.</text>
</comment>
<evidence type="ECO:0000313" key="5">
    <source>
        <dbReference type="EMBL" id="AYJ38922.1"/>
    </source>
</evidence>
<dbReference type="EMBL" id="BDOR01000004">
    <property type="protein sequence ID" value="GBF01708.1"/>
    <property type="molecule type" value="Genomic_DNA"/>
</dbReference>
<dbReference type="EMBL" id="CP032744">
    <property type="protein sequence ID" value="AYJ38922.1"/>
    <property type="molecule type" value="Genomic_DNA"/>
</dbReference>
<dbReference type="AlphaFoldDB" id="A0AAD0TPP0"/>
<evidence type="ECO:0000313" key="4">
    <source>
        <dbReference type="EMBL" id="AYJ38868.1"/>
    </source>
</evidence>
<dbReference type="InterPro" id="IPR052399">
    <property type="entry name" value="Phage_Baseplate_Assmbl_Protein"/>
</dbReference>
<dbReference type="PANTHER" id="PTHR37829:SF3">
    <property type="entry name" value="PROTEIN JAYE-RELATED"/>
    <property type="match status" value="1"/>
</dbReference>
<evidence type="ECO:0000259" key="2">
    <source>
        <dbReference type="Pfam" id="PF26078"/>
    </source>
</evidence>
<dbReference type="Pfam" id="PF26078">
    <property type="entry name" value="Baseplate_J_M"/>
    <property type="match status" value="1"/>
</dbReference>
<protein>
    <submittedName>
        <fullName evidence="4">Baseplate J/gp47 family protein</fullName>
    </submittedName>
    <submittedName>
        <fullName evidence="6">Phage related protein</fullName>
    </submittedName>
</protein>
<feature type="domain" description="Baseplate J-like C-terminal" evidence="3">
    <location>
        <begin position="280"/>
        <end position="378"/>
    </location>
</feature>
<dbReference type="EMBL" id="CP032744">
    <property type="protein sequence ID" value="AYJ38868.1"/>
    <property type="molecule type" value="Genomic_DNA"/>
</dbReference>
<proteinExistence type="inferred from homology"/>
<evidence type="ECO:0000259" key="3">
    <source>
        <dbReference type="Pfam" id="PF26079"/>
    </source>
</evidence>
<organism evidence="4 8">
    <name type="scientific">Lactiplantibacillus paraplantarum</name>
    <dbReference type="NCBI Taxonomy" id="60520"/>
    <lineage>
        <taxon>Bacteria</taxon>
        <taxon>Bacillati</taxon>
        <taxon>Bacillota</taxon>
        <taxon>Bacilli</taxon>
        <taxon>Lactobacillales</taxon>
        <taxon>Lactobacillaceae</taxon>
        <taxon>Lactiplantibacillus</taxon>
    </lineage>
</organism>
<keyword evidence="7" id="KW-1185">Reference proteome</keyword>
<evidence type="ECO:0000313" key="6">
    <source>
        <dbReference type="EMBL" id="GBF01708.1"/>
    </source>
</evidence>
<evidence type="ECO:0000256" key="1">
    <source>
        <dbReference type="ARBA" id="ARBA00038087"/>
    </source>
</evidence>
<sequence>MNPDDLANQLEAQDFDYWLDKMLAKVSDTVDKREGSIIYDALAPAASAMAESSMDAAKIVRQTYTLTAQSEFLDYRAVEKGTSRQPATAAKASAKFTDADGQPVTNVQVGDRFASLGDEPFFYKVAEIVGDGVGYLVAESVGSGPNGYRGQILPVTPNDSLSWAEITAVPVPARDAETDDHLRERLLSPDSYNAYGGNVADYLKMLAGIEDVGAGQVYPAWHGGGTVKLVIIDNDLRAASTDLLNQVKNTIDPDEVTGEGYGLAPIGHQVTVVAPTELVINVTTTIEVDSQITVEAVRSAIETGIEAYFKQKRTDWNNVDAVTGRGYQLTIYRAQILTQLMKVDGVVNASLPLLNGQAADIDLVFNNTVSQLPVMGVVDFNG</sequence>
<reference evidence="4 8" key="2">
    <citation type="submission" date="2018-10" db="EMBL/GenBank/DDBJ databases">
        <title>Genome seuquencing of Lactobacillus species.</title>
        <authorList>
            <person name="Baek C."/>
            <person name="Yi H."/>
        </authorList>
    </citation>
    <scope>NUCLEOTIDE SEQUENCE [LARGE SCALE GENOMIC DNA]</scope>
    <source>
        <strain evidence="4 8">DSM 10667</strain>
    </source>
</reference>
<dbReference type="InterPro" id="IPR058530">
    <property type="entry name" value="Baseplate_J-like_C"/>
</dbReference>
<dbReference type="RefSeq" id="WP_056988270.1">
    <property type="nucleotide sequence ID" value="NZ_BDOR01000004.1"/>
</dbReference>
<evidence type="ECO:0000313" key="8">
    <source>
        <dbReference type="Proteomes" id="UP000277896"/>
    </source>
</evidence>
<dbReference type="InterPro" id="IPR058531">
    <property type="entry name" value="Baseplate_J_M"/>
</dbReference>
<dbReference type="PANTHER" id="PTHR37829">
    <property type="entry name" value="PHAGE-LIKE ELEMENT PBSX PROTEIN XKDT"/>
    <property type="match status" value="1"/>
</dbReference>
<reference evidence="6 7" key="1">
    <citation type="submission" date="2017-04" db="EMBL/GenBank/DDBJ databases">
        <title>In vitro and in silico characterization of Lactobacillus paraplantarum D2-1, a starter culture for soymilk fermentation.</title>
        <authorList>
            <person name="Endo A."/>
            <person name="Sasaki F."/>
            <person name="Maeno S."/>
            <person name="Kanesaki Y."/>
            <person name="Kubota E."/>
            <person name="Torres G.A."/>
            <person name="Tomita S."/>
            <person name="Nakagawa J."/>
        </authorList>
    </citation>
    <scope>NUCLEOTIDE SEQUENCE [LARGE SCALE GENOMIC DNA]</scope>
    <source>
        <strain evidence="6 7">D2-1</strain>
    </source>
</reference>
<accession>A0AAD0TPP0</accession>
<feature type="domain" description="Baseplate J-like central" evidence="2">
    <location>
        <begin position="194"/>
        <end position="274"/>
    </location>
</feature>
<dbReference type="Proteomes" id="UP000277896">
    <property type="component" value="Chromosome"/>
</dbReference>
<dbReference type="Proteomes" id="UP000236162">
    <property type="component" value="Unassembled WGS sequence"/>
</dbReference>
<dbReference type="Pfam" id="PF26079">
    <property type="entry name" value="Baseplate_J_C"/>
    <property type="match status" value="1"/>
</dbReference>